<dbReference type="KEGG" id="rjg:CCGE525_34535"/>
<reference evidence="1 2" key="1">
    <citation type="submission" date="2018-10" db="EMBL/GenBank/DDBJ databases">
        <title>Rhizobium etli, R. leguminosarum and a new Rhizobium genospecies from Phaseolus dumosus.</title>
        <authorList>
            <person name="Ramirez-Puebla S.T."/>
            <person name="Rogel-Hernandez M.A."/>
            <person name="Guerrero G."/>
            <person name="Ormeno-Orrillo E."/>
            <person name="Martinez-Romero J.C."/>
            <person name="Negrete-Yankelevich S."/>
            <person name="Martinez-Romero E."/>
        </authorList>
    </citation>
    <scope>NUCLEOTIDE SEQUENCE [LARGE SCALE GENOMIC DNA]</scope>
    <source>
        <strain evidence="1 2">CCGE525</strain>
        <plasmid evidence="2">prccge525b</plasmid>
    </source>
</reference>
<sequence length="72" mass="7923">MHCHPRGLLPTKVKTVFYAVKAADSAQAMKCKQRNITDVGWVGSDGFFRSSFIDTGHGFDLDQCALGKCFDP</sequence>
<proteinExistence type="predicted"/>
<protein>
    <submittedName>
        <fullName evidence="1">Uncharacterized protein</fullName>
    </submittedName>
</protein>
<accession>A0A387G7U7</accession>
<dbReference type="Proteomes" id="UP000282195">
    <property type="component" value="Plasmid pRCCGE525b"/>
</dbReference>
<keyword evidence="2" id="KW-1185">Reference proteome</keyword>
<name>A0A387G7U7_9HYPH</name>
<organism evidence="1 2">
    <name type="scientific">Rhizobium jaguaris</name>
    <dbReference type="NCBI Taxonomy" id="1312183"/>
    <lineage>
        <taxon>Bacteria</taxon>
        <taxon>Pseudomonadati</taxon>
        <taxon>Pseudomonadota</taxon>
        <taxon>Alphaproteobacteria</taxon>
        <taxon>Hyphomicrobiales</taxon>
        <taxon>Rhizobiaceae</taxon>
        <taxon>Rhizobium/Agrobacterium group</taxon>
        <taxon>Rhizobium</taxon>
    </lineage>
</organism>
<dbReference type="AlphaFoldDB" id="A0A387G7U7"/>
<evidence type="ECO:0000313" key="2">
    <source>
        <dbReference type="Proteomes" id="UP000282195"/>
    </source>
</evidence>
<geneLocation type="plasmid" evidence="2">
    <name>prccge525b</name>
</geneLocation>
<keyword evidence="1" id="KW-0614">Plasmid</keyword>
<evidence type="ECO:0000313" key="1">
    <source>
        <dbReference type="EMBL" id="AYG63951.1"/>
    </source>
</evidence>
<dbReference type="EMBL" id="CP032696">
    <property type="protein sequence ID" value="AYG63951.1"/>
    <property type="molecule type" value="Genomic_DNA"/>
</dbReference>
<gene>
    <name evidence="1" type="ORF">CCGE525_34535</name>
</gene>